<dbReference type="InterPro" id="IPR020846">
    <property type="entry name" value="MFS_dom"/>
</dbReference>
<feature type="transmembrane region" description="Helical" evidence="7">
    <location>
        <begin position="348"/>
        <end position="372"/>
    </location>
</feature>
<dbReference type="GO" id="GO:0022857">
    <property type="term" value="F:transmembrane transporter activity"/>
    <property type="evidence" value="ECO:0007669"/>
    <property type="project" value="InterPro"/>
</dbReference>
<comment type="similarity">
    <text evidence="2">Belongs to the major facilitator superfamily.</text>
</comment>
<feature type="transmembrane region" description="Helical" evidence="7">
    <location>
        <begin position="379"/>
        <end position="400"/>
    </location>
</feature>
<dbReference type="PANTHER" id="PTHR23501">
    <property type="entry name" value="MAJOR FACILITATOR SUPERFAMILY"/>
    <property type="match status" value="1"/>
</dbReference>
<evidence type="ECO:0000259" key="8">
    <source>
        <dbReference type="PROSITE" id="PS50850"/>
    </source>
</evidence>
<evidence type="ECO:0000256" key="3">
    <source>
        <dbReference type="ARBA" id="ARBA00022692"/>
    </source>
</evidence>
<feature type="transmembrane region" description="Helical" evidence="7">
    <location>
        <begin position="209"/>
        <end position="229"/>
    </location>
</feature>
<keyword evidence="3 7" id="KW-0812">Transmembrane</keyword>
<dbReference type="GO" id="GO:0005886">
    <property type="term" value="C:plasma membrane"/>
    <property type="evidence" value="ECO:0007669"/>
    <property type="project" value="TreeGrafter"/>
</dbReference>
<dbReference type="Pfam" id="PF07690">
    <property type="entry name" value="MFS_1"/>
    <property type="match status" value="1"/>
</dbReference>
<feature type="transmembrane region" description="Helical" evidence="7">
    <location>
        <begin position="522"/>
        <end position="540"/>
    </location>
</feature>
<gene>
    <name evidence="9" type="ORF">FOA43_001287</name>
</gene>
<dbReference type="PRINTS" id="PR01036">
    <property type="entry name" value="TCRTETB"/>
</dbReference>
<dbReference type="SUPFAM" id="SSF103473">
    <property type="entry name" value="MFS general substrate transporter"/>
    <property type="match status" value="1"/>
</dbReference>
<dbReference type="Gene3D" id="1.20.1250.20">
    <property type="entry name" value="MFS general substrate transporter like domains"/>
    <property type="match status" value="1"/>
</dbReference>
<keyword evidence="10" id="KW-1185">Reference proteome</keyword>
<evidence type="ECO:0000256" key="2">
    <source>
        <dbReference type="ARBA" id="ARBA00008335"/>
    </source>
</evidence>
<dbReference type="RefSeq" id="XP_038777536.1">
    <property type="nucleotide sequence ID" value="XM_038921608.1"/>
</dbReference>
<feature type="transmembrane region" description="Helical" evidence="7">
    <location>
        <begin position="53"/>
        <end position="79"/>
    </location>
</feature>
<comment type="subcellular location">
    <subcellularLocation>
        <location evidence="1">Membrane</location>
        <topology evidence="1">Multi-pass membrane protein</topology>
    </subcellularLocation>
</comment>
<evidence type="ECO:0000256" key="6">
    <source>
        <dbReference type="SAM" id="MobiDB-lite"/>
    </source>
</evidence>
<dbReference type="KEGG" id="bnn:FOA43_001287"/>
<evidence type="ECO:0000256" key="5">
    <source>
        <dbReference type="ARBA" id="ARBA00023136"/>
    </source>
</evidence>
<dbReference type="PROSITE" id="PS50850">
    <property type="entry name" value="MFS"/>
    <property type="match status" value="1"/>
</dbReference>
<dbReference type="EMBL" id="CP064812">
    <property type="protein sequence ID" value="QPG73971.1"/>
    <property type="molecule type" value="Genomic_DNA"/>
</dbReference>
<dbReference type="InterPro" id="IPR011701">
    <property type="entry name" value="MFS"/>
</dbReference>
<dbReference type="GeneID" id="62194688"/>
<feature type="transmembrane region" description="Helical" evidence="7">
    <location>
        <begin position="309"/>
        <end position="336"/>
    </location>
</feature>
<protein>
    <recommendedName>
        <fullName evidence="8">Major facilitator superfamily (MFS) profile domain-containing protein</fullName>
    </recommendedName>
</protein>
<accession>A0A875RX35</accession>
<dbReference type="OrthoDB" id="10021397at2759"/>
<organism evidence="9 10">
    <name type="scientific">Eeniella nana</name>
    <name type="common">Yeast</name>
    <name type="synonym">Brettanomyces nanus</name>
    <dbReference type="NCBI Taxonomy" id="13502"/>
    <lineage>
        <taxon>Eukaryota</taxon>
        <taxon>Fungi</taxon>
        <taxon>Dikarya</taxon>
        <taxon>Ascomycota</taxon>
        <taxon>Saccharomycotina</taxon>
        <taxon>Pichiomycetes</taxon>
        <taxon>Pichiales</taxon>
        <taxon>Pichiaceae</taxon>
        <taxon>Brettanomyces</taxon>
    </lineage>
</organism>
<feature type="transmembrane region" description="Helical" evidence="7">
    <location>
        <begin position="250"/>
        <end position="269"/>
    </location>
</feature>
<evidence type="ECO:0000256" key="7">
    <source>
        <dbReference type="SAM" id="Phobius"/>
    </source>
</evidence>
<feature type="transmembrane region" description="Helical" evidence="7">
    <location>
        <begin position="406"/>
        <end position="424"/>
    </location>
</feature>
<dbReference type="PANTHER" id="PTHR23501:SF198">
    <property type="entry name" value="AZOLE RESISTANCE PROTEIN 1-RELATED"/>
    <property type="match status" value="1"/>
</dbReference>
<proteinExistence type="inferred from homology"/>
<keyword evidence="4 7" id="KW-1133">Transmembrane helix</keyword>
<evidence type="ECO:0000256" key="4">
    <source>
        <dbReference type="ARBA" id="ARBA00022989"/>
    </source>
</evidence>
<feature type="transmembrane region" description="Helical" evidence="7">
    <location>
        <begin position="178"/>
        <end position="197"/>
    </location>
</feature>
<evidence type="ECO:0000313" key="10">
    <source>
        <dbReference type="Proteomes" id="UP000662931"/>
    </source>
</evidence>
<name>A0A875RX35_EENNA</name>
<keyword evidence="5 7" id="KW-0472">Membrane</keyword>
<feature type="transmembrane region" description="Helical" evidence="7">
    <location>
        <begin position="91"/>
        <end position="109"/>
    </location>
</feature>
<feature type="transmembrane region" description="Helical" evidence="7">
    <location>
        <begin position="275"/>
        <end position="297"/>
    </location>
</feature>
<evidence type="ECO:0000313" key="9">
    <source>
        <dbReference type="EMBL" id="QPG73971.1"/>
    </source>
</evidence>
<reference evidence="9" key="1">
    <citation type="submission" date="2020-10" db="EMBL/GenBank/DDBJ databases">
        <authorList>
            <person name="Roach M.J.R."/>
        </authorList>
    </citation>
    <scope>NUCLEOTIDE SEQUENCE</scope>
    <source>
        <strain evidence="9">CBS 1945</strain>
    </source>
</reference>
<dbReference type="Gene3D" id="1.20.1720.10">
    <property type="entry name" value="Multidrug resistance protein D"/>
    <property type="match status" value="1"/>
</dbReference>
<feature type="transmembrane region" description="Helical" evidence="7">
    <location>
        <begin position="121"/>
        <end position="139"/>
    </location>
</feature>
<feature type="transmembrane region" description="Helical" evidence="7">
    <location>
        <begin position="151"/>
        <end position="171"/>
    </location>
</feature>
<evidence type="ECO:0000256" key="1">
    <source>
        <dbReference type="ARBA" id="ARBA00004141"/>
    </source>
</evidence>
<dbReference type="Proteomes" id="UP000662931">
    <property type="component" value="Chromosome 1"/>
</dbReference>
<dbReference type="AlphaFoldDB" id="A0A875RX35"/>
<feature type="region of interest" description="Disordered" evidence="6">
    <location>
        <begin position="1"/>
        <end position="25"/>
    </location>
</feature>
<dbReference type="InterPro" id="IPR036259">
    <property type="entry name" value="MFS_trans_sf"/>
</dbReference>
<feature type="domain" description="Major facilitator superfamily (MFS) profile" evidence="8">
    <location>
        <begin position="56"/>
        <end position="545"/>
    </location>
</feature>
<sequence length="553" mass="60592">MKDSDSNPSKQAKELDAANMDDSKEVIMKPKFRESDAGDGTTREDQILTGTRFYLCAASLLLCLFLVALDQMITAAILTTIANDFKAFNKLTWITASFMMPLGCCAQVWGRLSISFGRRWTMVTGIVLFEIGSLVAALSNSMDMFIGGRSIQGVGGSCIQTIVMVIAAEITTIDKKPLLFASLSIMFVVASVIGPLVGGSLGAYTTWRWCFWINICCAGLIFPFFLYSYRPKPPVSSFKEKLKTVDLLDNFLMIASCVLVLLAISFGTTETTWRSASVICCFIIGGLLMATFCLYNFKYSKFPAIPRNIVSVPTIMAAFGSYTFNYSTVMVFAQFLSIYVQNVLHHNAFHTGLFIIPCAIASSISAICNGIIIRQTSQIKIFSVLANVLLPISTGLMILLDTKENLGYIIGFEILLGVASGLNFQGPMMSSMIKAPKTPSSTILTAAFLNFGRSTGTALFSEIGGAIYMESLKSGMRKIAPDIEETQYPLETILYQTTLLEKLSVHDENLILGQIMKSVRNVFWMGLAMSFMALICSIFMSNAKLPKSEDVEA</sequence>